<accession>A0A1S8LS81</accession>
<sequence length="54" mass="6461">MSSQKRFTTEYKEHGAYSKITEKFKATIYSNYNFNVALPFKRDKSDTISKQRIY</sequence>
<evidence type="ECO:0000313" key="1">
    <source>
        <dbReference type="EMBL" id="URZ09703.1"/>
    </source>
</evidence>
<dbReference type="KEGG" id="crw:CROST_003960"/>
<gene>
    <name evidence="1" type="ORF">CROST_003960</name>
</gene>
<proteinExistence type="predicted"/>
<organism evidence="1 2">
    <name type="scientific">Clostridium felsineum</name>
    <dbReference type="NCBI Taxonomy" id="36839"/>
    <lineage>
        <taxon>Bacteria</taxon>
        <taxon>Bacillati</taxon>
        <taxon>Bacillota</taxon>
        <taxon>Clostridia</taxon>
        <taxon>Eubacteriales</taxon>
        <taxon>Clostridiaceae</taxon>
        <taxon>Clostridium</taxon>
    </lineage>
</organism>
<protein>
    <submittedName>
        <fullName evidence="1">Uncharacterized protein</fullName>
    </submittedName>
</protein>
<dbReference type="Proteomes" id="UP000190951">
    <property type="component" value="Chromosome"/>
</dbReference>
<evidence type="ECO:0000313" key="2">
    <source>
        <dbReference type="Proteomes" id="UP000190951"/>
    </source>
</evidence>
<keyword evidence="2" id="KW-1185">Reference proteome</keyword>
<dbReference type="AlphaFoldDB" id="A0A1S8LS81"/>
<reference evidence="1 2" key="1">
    <citation type="submission" date="2022-04" db="EMBL/GenBank/DDBJ databases">
        <title>Genome sequence of C. roseum typestrain.</title>
        <authorList>
            <person name="Poehlein A."/>
            <person name="Schoch T."/>
            <person name="Duerre P."/>
            <person name="Daniel R."/>
        </authorList>
    </citation>
    <scope>NUCLEOTIDE SEQUENCE [LARGE SCALE GENOMIC DNA]</scope>
    <source>
        <strain evidence="1 2">DSM 7320</strain>
    </source>
</reference>
<name>A0A1S8LS81_9CLOT</name>
<dbReference type="EMBL" id="CP096983">
    <property type="protein sequence ID" value="URZ09703.1"/>
    <property type="molecule type" value="Genomic_DNA"/>
</dbReference>
<dbReference type="RefSeq" id="WP_176091556.1">
    <property type="nucleotide sequence ID" value="NZ_CP096983.1"/>
</dbReference>